<dbReference type="AlphaFoldDB" id="A0A4Y2NKF8"/>
<accession>A0A4Y2NKF8</accession>
<keyword evidence="2" id="KW-1185">Reference proteome</keyword>
<sequence length="139" mass="15853">MRTGSNLRSIFPIRENTRTTAVHVENLAPFRFYATKVPPHAFYASGVQLIRRKLDENNSQPPSAEQTNNSLSLWQAYQKTLEQPDTHNSLDMLIPLQSSSPTRPSSFSSVVDIAIGTAPDQTKYSFYCHHYNLFFLIYL</sequence>
<dbReference type="Proteomes" id="UP000499080">
    <property type="component" value="Unassembled WGS sequence"/>
</dbReference>
<comment type="caution">
    <text evidence="1">The sequence shown here is derived from an EMBL/GenBank/DDBJ whole genome shotgun (WGS) entry which is preliminary data.</text>
</comment>
<organism evidence="1 2">
    <name type="scientific">Araneus ventricosus</name>
    <name type="common">Orbweaver spider</name>
    <name type="synonym">Epeira ventricosa</name>
    <dbReference type="NCBI Taxonomy" id="182803"/>
    <lineage>
        <taxon>Eukaryota</taxon>
        <taxon>Metazoa</taxon>
        <taxon>Ecdysozoa</taxon>
        <taxon>Arthropoda</taxon>
        <taxon>Chelicerata</taxon>
        <taxon>Arachnida</taxon>
        <taxon>Araneae</taxon>
        <taxon>Araneomorphae</taxon>
        <taxon>Entelegynae</taxon>
        <taxon>Araneoidea</taxon>
        <taxon>Araneidae</taxon>
        <taxon>Araneus</taxon>
    </lineage>
</organism>
<evidence type="ECO:0000313" key="1">
    <source>
        <dbReference type="EMBL" id="GBN40005.1"/>
    </source>
</evidence>
<proteinExistence type="predicted"/>
<evidence type="ECO:0000313" key="2">
    <source>
        <dbReference type="Proteomes" id="UP000499080"/>
    </source>
</evidence>
<gene>
    <name evidence="1" type="ORF">AVEN_21961_1</name>
</gene>
<protein>
    <submittedName>
        <fullName evidence="1">Uncharacterized protein</fullName>
    </submittedName>
</protein>
<reference evidence="1 2" key="1">
    <citation type="journal article" date="2019" name="Sci. Rep.">
        <title>Orb-weaving spider Araneus ventricosus genome elucidates the spidroin gene catalogue.</title>
        <authorList>
            <person name="Kono N."/>
            <person name="Nakamura H."/>
            <person name="Ohtoshi R."/>
            <person name="Moran D.A.P."/>
            <person name="Shinohara A."/>
            <person name="Yoshida Y."/>
            <person name="Fujiwara M."/>
            <person name="Mori M."/>
            <person name="Tomita M."/>
            <person name="Arakawa K."/>
        </authorList>
    </citation>
    <scope>NUCLEOTIDE SEQUENCE [LARGE SCALE GENOMIC DNA]</scope>
</reference>
<name>A0A4Y2NKF8_ARAVE</name>
<dbReference type="EMBL" id="BGPR01009435">
    <property type="protein sequence ID" value="GBN40005.1"/>
    <property type="molecule type" value="Genomic_DNA"/>
</dbReference>